<dbReference type="Pfam" id="PF13383">
    <property type="entry name" value="Methyltransf_22"/>
    <property type="match status" value="1"/>
</dbReference>
<comment type="subcellular location">
    <subcellularLocation>
        <location evidence="1">Golgi apparatus membrane</location>
        <topology evidence="1">Single-pass type II membrane protein</topology>
    </subcellularLocation>
</comment>
<protein>
    <recommendedName>
        <fullName evidence="11">Methyltransferase domain-containing protein</fullName>
    </recommendedName>
</protein>
<keyword evidence="9 10" id="KW-0472">Membrane</keyword>
<evidence type="ECO:0000256" key="6">
    <source>
        <dbReference type="ARBA" id="ARBA00022968"/>
    </source>
</evidence>
<dbReference type="InterPro" id="IPR029044">
    <property type="entry name" value="Nucleotide-diphossugar_trans"/>
</dbReference>
<proteinExistence type="inferred from homology"/>
<keyword evidence="7 10" id="KW-1133">Transmembrane helix</keyword>
<evidence type="ECO:0000256" key="3">
    <source>
        <dbReference type="ARBA" id="ARBA00022676"/>
    </source>
</evidence>
<dbReference type="Pfam" id="PF01531">
    <property type="entry name" value="Glyco_transf_11"/>
    <property type="match status" value="1"/>
</dbReference>
<gene>
    <name evidence="12" type="ORF">CHYS00102_LOCUS31140</name>
</gene>
<dbReference type="CDD" id="cd11301">
    <property type="entry name" value="Fut1_Fut2_like"/>
    <property type="match status" value="1"/>
</dbReference>
<evidence type="ECO:0000256" key="9">
    <source>
        <dbReference type="ARBA" id="ARBA00023136"/>
    </source>
</evidence>
<organism evidence="12">
    <name type="scientific">Corethron hystrix</name>
    <dbReference type="NCBI Taxonomy" id="216773"/>
    <lineage>
        <taxon>Eukaryota</taxon>
        <taxon>Sar</taxon>
        <taxon>Stramenopiles</taxon>
        <taxon>Ochrophyta</taxon>
        <taxon>Bacillariophyta</taxon>
        <taxon>Coscinodiscophyceae</taxon>
        <taxon>Corethrophycidae</taxon>
        <taxon>Corethrales</taxon>
        <taxon>Corethraceae</taxon>
        <taxon>Corethron</taxon>
    </lineage>
</organism>
<evidence type="ECO:0000256" key="8">
    <source>
        <dbReference type="ARBA" id="ARBA00023034"/>
    </source>
</evidence>
<dbReference type="GO" id="GO:0008107">
    <property type="term" value="F:galactoside 2-alpha-L-fucosyltransferase activity"/>
    <property type="evidence" value="ECO:0007669"/>
    <property type="project" value="InterPro"/>
</dbReference>
<keyword evidence="5 10" id="KW-0812">Transmembrane</keyword>
<dbReference type="EMBL" id="HBFR01042595">
    <property type="protein sequence ID" value="CAD8903920.1"/>
    <property type="molecule type" value="Transcribed_RNA"/>
</dbReference>
<evidence type="ECO:0000313" key="12">
    <source>
        <dbReference type="EMBL" id="CAD8903920.1"/>
    </source>
</evidence>
<evidence type="ECO:0000256" key="4">
    <source>
        <dbReference type="ARBA" id="ARBA00022679"/>
    </source>
</evidence>
<dbReference type="InterPro" id="IPR002659">
    <property type="entry name" value="Glyco_trans_31"/>
</dbReference>
<dbReference type="InterPro" id="IPR025714">
    <property type="entry name" value="Methyltranfer_dom"/>
</dbReference>
<dbReference type="Pfam" id="PF01762">
    <property type="entry name" value="Galactosyl_T"/>
    <property type="match status" value="1"/>
</dbReference>
<dbReference type="AlphaFoldDB" id="A0A7S1C228"/>
<keyword evidence="3" id="KW-0328">Glycosyltransferase</keyword>
<name>A0A7S1C228_9STRA</name>
<dbReference type="PANTHER" id="PTHR11927:SF9">
    <property type="entry name" value="L-FUCOSYLTRANSFERASE"/>
    <property type="match status" value="1"/>
</dbReference>
<keyword evidence="6" id="KW-0735">Signal-anchor</keyword>
<keyword evidence="8" id="KW-0333">Golgi apparatus</keyword>
<feature type="transmembrane region" description="Helical" evidence="10">
    <location>
        <begin position="12"/>
        <end position="30"/>
    </location>
</feature>
<evidence type="ECO:0000256" key="1">
    <source>
        <dbReference type="ARBA" id="ARBA00004323"/>
    </source>
</evidence>
<dbReference type="GO" id="GO:0000139">
    <property type="term" value="C:Golgi membrane"/>
    <property type="evidence" value="ECO:0007669"/>
    <property type="project" value="UniProtKB-SubCell"/>
</dbReference>
<evidence type="ECO:0000256" key="7">
    <source>
        <dbReference type="ARBA" id="ARBA00022989"/>
    </source>
</evidence>
<feature type="domain" description="Methyltransferase" evidence="11">
    <location>
        <begin position="654"/>
        <end position="851"/>
    </location>
</feature>
<dbReference type="PANTHER" id="PTHR11927">
    <property type="entry name" value="GALACTOSIDE 2-L-FUCOSYLTRANSFERASE"/>
    <property type="match status" value="1"/>
</dbReference>
<evidence type="ECO:0000256" key="5">
    <source>
        <dbReference type="ARBA" id="ARBA00022692"/>
    </source>
</evidence>
<comment type="similarity">
    <text evidence="2">Belongs to the glycosyltransferase 31 family.</text>
</comment>
<dbReference type="GO" id="GO:0005975">
    <property type="term" value="P:carbohydrate metabolic process"/>
    <property type="evidence" value="ECO:0007669"/>
    <property type="project" value="InterPro"/>
</dbReference>
<accession>A0A7S1C228</accession>
<dbReference type="Gene3D" id="3.90.550.50">
    <property type="match status" value="1"/>
</dbReference>
<sequence>MRINRYGAEFWFSMALGLAMYNIMWPTAFFQNTMGAFQSNLTELLPRIDDDDVGSAFQSNLTELLPRIDDDDVGSVGSELSVIVLVLSARNDVERRQAIRETWALEHDNVVFIVGDQACGVPPQFRTTPWSCITKGSVPIEEQKKHNISIALEDSALIAEADEHHDLKLVQMIDFYRALPRKLKEAYRWALDHTDAHWMLKIDDDAVARVDQLHELITDGDMVVRGFIRRNNKVPRSGKWAEDPTFISSIYPTFANGAQGHLVTRSVAQAVVQHNGYEYQGEDVSLGIWLHEMSLPVKWVHDTKHFASHGDCHQQQLIVIGHDITPKKMRECFHVLHHTMIGRLGNQLFQWASTVGIAERNDMTLCIHGGDIHSFFDGVGSECTSHPPVRKVGESGKYATSVDFSLGSQDIELEGYLQSYHYFPPNIHKRIQFKQHIIDEAQAFLKLYASRTTVGIHIRRGDLLTYGYMQFPPDGYFINVLQHFRSQYPDVLFVVCSDSTKWCTQQIFFQADDVVIVTEKHAPVVDMAILARCDHHILSTGTFGWWSAFLGRKGGETLYYDNEFIMDHPINKGNVILGDYYPEGWVAFSVEPVHFNNPLPTSTNSVQKGEVLLKPTKWETHLPPTRTDPDWHPTGEGAAFVDSLYTKVSERYKASCANIERIGGKGDGSKLICSSDISTNHCVVYSLGSRLDFKFEQEILSEFGCEIHIFDCTIGTPRTNQVPDGMTFYPWCVGGADEQKAISSDLGHQGETGQYYTLGTIMKRLGHTMVDLLKMDIERHEFAVVQALEFESAPMQIVFETHLHNAYGMWGGPVQEREWMVLWERLYEMGYGVFTHEPNPQCISCCEFSILRQQEPPVKTLTQVEFTSWAQVDQTRDLRNTIALLYITILLTMLY</sequence>
<evidence type="ECO:0000256" key="2">
    <source>
        <dbReference type="ARBA" id="ARBA00008661"/>
    </source>
</evidence>
<dbReference type="SUPFAM" id="SSF53448">
    <property type="entry name" value="Nucleotide-diphospho-sugar transferases"/>
    <property type="match status" value="1"/>
</dbReference>
<evidence type="ECO:0000256" key="10">
    <source>
        <dbReference type="SAM" id="Phobius"/>
    </source>
</evidence>
<dbReference type="InterPro" id="IPR002516">
    <property type="entry name" value="Glyco_trans_11"/>
</dbReference>
<reference evidence="12" key="1">
    <citation type="submission" date="2021-01" db="EMBL/GenBank/DDBJ databases">
        <authorList>
            <person name="Corre E."/>
            <person name="Pelletier E."/>
            <person name="Niang G."/>
            <person name="Scheremetjew M."/>
            <person name="Finn R."/>
            <person name="Kale V."/>
            <person name="Holt S."/>
            <person name="Cochrane G."/>
            <person name="Meng A."/>
            <person name="Brown T."/>
            <person name="Cohen L."/>
        </authorList>
    </citation>
    <scope>NUCLEOTIDE SEQUENCE</scope>
    <source>
        <strain evidence="12">308</strain>
    </source>
</reference>
<evidence type="ECO:0000259" key="11">
    <source>
        <dbReference type="Pfam" id="PF13383"/>
    </source>
</evidence>
<keyword evidence="4" id="KW-0808">Transferase</keyword>